<keyword evidence="3" id="KW-1185">Reference proteome</keyword>
<dbReference type="AlphaFoldDB" id="A0A7J6MRJ8"/>
<dbReference type="InterPro" id="IPR001214">
    <property type="entry name" value="SET_dom"/>
</dbReference>
<dbReference type="PANTHER" id="PTHR46455">
    <property type="entry name" value="SET AND MYND DOMAIN CONTAINING, ARTHROPOD-SPECIFIC, MEMBER 4, ISOFORM A"/>
    <property type="match status" value="1"/>
</dbReference>
<dbReference type="PANTHER" id="PTHR46455:SF5">
    <property type="entry name" value="SET AND MYND DOMAIN CONTAINING, ARTHROPOD-SPECIFIC, MEMBER 4, ISOFORM A"/>
    <property type="match status" value="1"/>
</dbReference>
<sequence>MAPAAAAAIEESGRVCSGCNRRLNHEHYSNKQWQAKAKVRKCLKCTSTHNGNETTKSHGGIEVVTVEPYGRVLRTTAAVKKGDVIWQEEPIVHSARVADLTRREEVFVSVLSSKLNGLSVIEDFLFIKAYVALPLRDRNTVLDCYYPTKAEVSRSPLLSALIKICPPIFEELFKGSDGALRNWTGAPVNDSDELEKVVLIKATNAHAYYVQSEVTACALYELGSKMRHSCAPNVVYSSRRGSGGSSVESSQGSFVALIDLPANTELRFSYIEPVAPACMRRQLLLNNYVFYCDCPLCESIDYYRGIPCPKCSPRRGDWVEAAETKLIHPDDLKMPQVLSQGTIYHVDKEDYQWVCNVCGAKVSEDECGLPEDLEDSLIDTARNCDDLDEYELSQHLRSMPLILGVNHSAVWLVRKAYINRLIENNGALERIKNETAQLLAAVDHAGELFEKELGPHYYIESGAAFMESLLNKVAGRLTRDRQWELAEEYLQKSKASMLLLMAPNDDPIVTIDKALAACQLGDVSMLPQVFRG</sequence>
<accession>A0A7J6MRJ8</accession>
<evidence type="ECO:0000313" key="3">
    <source>
        <dbReference type="Proteomes" id="UP000591131"/>
    </source>
</evidence>
<dbReference type="InterPro" id="IPR046341">
    <property type="entry name" value="SET_dom_sf"/>
</dbReference>
<proteinExistence type="predicted"/>
<organism evidence="2 3">
    <name type="scientific">Perkinsus chesapeaki</name>
    <name type="common">Clam parasite</name>
    <name type="synonym">Perkinsus andrewsi</name>
    <dbReference type="NCBI Taxonomy" id="330153"/>
    <lineage>
        <taxon>Eukaryota</taxon>
        <taxon>Sar</taxon>
        <taxon>Alveolata</taxon>
        <taxon>Perkinsozoa</taxon>
        <taxon>Perkinsea</taxon>
        <taxon>Perkinsida</taxon>
        <taxon>Perkinsidae</taxon>
        <taxon>Perkinsus</taxon>
    </lineage>
</organism>
<dbReference type="SUPFAM" id="SSF82199">
    <property type="entry name" value="SET domain"/>
    <property type="match status" value="1"/>
</dbReference>
<dbReference type="OrthoDB" id="5984008at2759"/>
<feature type="domain" description="SET" evidence="1">
    <location>
        <begin position="59"/>
        <end position="271"/>
    </location>
</feature>
<evidence type="ECO:0000313" key="2">
    <source>
        <dbReference type="EMBL" id="KAF4673967.1"/>
    </source>
</evidence>
<dbReference type="Gene3D" id="2.170.270.10">
    <property type="entry name" value="SET domain"/>
    <property type="match status" value="1"/>
</dbReference>
<dbReference type="Proteomes" id="UP000591131">
    <property type="component" value="Unassembled WGS sequence"/>
</dbReference>
<dbReference type="Pfam" id="PF00856">
    <property type="entry name" value="SET"/>
    <property type="match status" value="1"/>
</dbReference>
<evidence type="ECO:0000259" key="1">
    <source>
        <dbReference type="PROSITE" id="PS50280"/>
    </source>
</evidence>
<name>A0A7J6MRJ8_PERCH</name>
<dbReference type="EMBL" id="JAAPAO010000072">
    <property type="protein sequence ID" value="KAF4673967.1"/>
    <property type="molecule type" value="Genomic_DNA"/>
</dbReference>
<protein>
    <recommendedName>
        <fullName evidence="1">SET domain-containing protein</fullName>
    </recommendedName>
</protein>
<gene>
    <name evidence="2" type="ORF">FOL47_009885</name>
</gene>
<reference evidence="2 3" key="1">
    <citation type="submission" date="2020-04" db="EMBL/GenBank/DDBJ databases">
        <title>Perkinsus chesapeaki whole genome sequence.</title>
        <authorList>
            <person name="Bogema D.R."/>
        </authorList>
    </citation>
    <scope>NUCLEOTIDE SEQUENCE [LARGE SCALE GENOMIC DNA]</scope>
    <source>
        <strain evidence="2">ATCC PRA-425</strain>
    </source>
</reference>
<dbReference type="PROSITE" id="PS50280">
    <property type="entry name" value="SET"/>
    <property type="match status" value="1"/>
</dbReference>
<dbReference type="CDD" id="cd20071">
    <property type="entry name" value="SET_SMYD"/>
    <property type="match status" value="1"/>
</dbReference>
<dbReference type="InterPro" id="IPR053010">
    <property type="entry name" value="SET_SmydA-8"/>
</dbReference>
<comment type="caution">
    <text evidence="2">The sequence shown here is derived from an EMBL/GenBank/DDBJ whole genome shotgun (WGS) entry which is preliminary data.</text>
</comment>